<keyword evidence="9" id="KW-1185">Reference proteome</keyword>
<evidence type="ECO:0000256" key="3">
    <source>
        <dbReference type="ARBA" id="ARBA00022597"/>
    </source>
</evidence>
<gene>
    <name evidence="8" type="ORF">SAMN05428953_103318</name>
</gene>
<dbReference type="InterPro" id="IPR003593">
    <property type="entry name" value="AAA+_ATPase"/>
</dbReference>
<reference evidence="9" key="1">
    <citation type="submission" date="2016-10" db="EMBL/GenBank/DDBJ databases">
        <authorList>
            <person name="Varghese N."/>
            <person name="Submissions S."/>
        </authorList>
    </citation>
    <scope>NUCLEOTIDE SEQUENCE [LARGE SCALE GENOMIC DNA]</scope>
    <source>
        <strain evidence="9">CGMCC 1.11022</strain>
    </source>
</reference>
<dbReference type="InterPro" id="IPR050107">
    <property type="entry name" value="ABC_carbohydrate_import_ATPase"/>
</dbReference>
<dbReference type="PROSITE" id="PS50893">
    <property type="entry name" value="ABC_TRANSPORTER_2"/>
    <property type="match status" value="2"/>
</dbReference>
<accession>A0A1G8PKN9</accession>
<dbReference type="Pfam" id="PF00005">
    <property type="entry name" value="ABC_tran"/>
    <property type="match status" value="2"/>
</dbReference>
<dbReference type="CDD" id="cd03216">
    <property type="entry name" value="ABC_Carb_Monos_I"/>
    <property type="match status" value="1"/>
</dbReference>
<evidence type="ECO:0000256" key="1">
    <source>
        <dbReference type="ARBA" id="ARBA00005417"/>
    </source>
</evidence>
<evidence type="ECO:0000313" key="9">
    <source>
        <dbReference type="Proteomes" id="UP000198894"/>
    </source>
</evidence>
<protein>
    <submittedName>
        <fullName evidence="8">Ribose transport system ATP-binding protein</fullName>
    </submittedName>
</protein>
<dbReference type="GO" id="GO:0016887">
    <property type="term" value="F:ATP hydrolysis activity"/>
    <property type="evidence" value="ECO:0007669"/>
    <property type="project" value="InterPro"/>
</dbReference>
<comment type="similarity">
    <text evidence="1">Belongs to the ABC transporter superfamily.</text>
</comment>
<keyword evidence="4" id="KW-0677">Repeat</keyword>
<evidence type="ECO:0000256" key="2">
    <source>
        <dbReference type="ARBA" id="ARBA00022448"/>
    </source>
</evidence>
<dbReference type="Gene3D" id="3.40.50.300">
    <property type="entry name" value="P-loop containing nucleotide triphosphate hydrolases"/>
    <property type="match status" value="2"/>
</dbReference>
<dbReference type="AlphaFoldDB" id="A0A1G8PKN9"/>
<dbReference type="PROSITE" id="PS00211">
    <property type="entry name" value="ABC_TRANSPORTER_1"/>
    <property type="match status" value="1"/>
</dbReference>
<feature type="domain" description="ABC transporter" evidence="7">
    <location>
        <begin position="279"/>
        <end position="505"/>
    </location>
</feature>
<dbReference type="InterPro" id="IPR017871">
    <property type="entry name" value="ABC_transporter-like_CS"/>
</dbReference>
<dbReference type="PANTHER" id="PTHR43790">
    <property type="entry name" value="CARBOHYDRATE TRANSPORT ATP-BINDING PROTEIN MG119-RELATED"/>
    <property type="match status" value="1"/>
</dbReference>
<evidence type="ECO:0000259" key="7">
    <source>
        <dbReference type="PROSITE" id="PS50893"/>
    </source>
</evidence>
<sequence>MPEAGVDIIRLDGAEKHFGAATVDIIRLDGAEKHFGAVRALAGVDFHVGAGECVGLVGHNGAGKSTLMHMVAGTLVPDSGRIAVRGGIEDNYSVPRAQQLGIRCVFQELSLCPNLSVAENTRINHPALRGFGWRRKAADLIAAKLDEIFPGHSISAADIASDLSIGRRQMVEVARAFTVTQDPLELVILDEPTSSLDAHTAGQLLAFVRRFVAGGKSCILISHVLGEVLGNADRIVVMRDGKVVASDAAKAFDRDRLVTTMGGAAAREKIAAEIATQKPETGPLRVRARPARQQDGNELVAHAGEIIGLAGLAGHGQTDLLLAIFAAAARTKTGIEVTAPVALVAGDRQSDGIFPQWSIAQNIGIRSLARLRNGLLISPRREAELADFWQKKIGIRTPDMNSNIFSLSGGNQQKALFARALGSDAKIVLMDDPMRGVDIGTKLEVYDLVREEAGRGRTFLWYTTETEELDNCHHVYVFKNGRIVAKLGRDELTEEKIIQSSFGDAA</sequence>
<dbReference type="GO" id="GO:0005524">
    <property type="term" value="F:ATP binding"/>
    <property type="evidence" value="ECO:0007669"/>
    <property type="project" value="UniProtKB-KW"/>
</dbReference>
<evidence type="ECO:0000256" key="4">
    <source>
        <dbReference type="ARBA" id="ARBA00022737"/>
    </source>
</evidence>
<dbReference type="InterPro" id="IPR003439">
    <property type="entry name" value="ABC_transporter-like_ATP-bd"/>
</dbReference>
<dbReference type="RefSeq" id="WP_236473016.1">
    <property type="nucleotide sequence ID" value="NZ_FNEE01000003.1"/>
</dbReference>
<proteinExistence type="inferred from homology"/>
<dbReference type="Proteomes" id="UP000198894">
    <property type="component" value="Unassembled WGS sequence"/>
</dbReference>
<keyword evidence="3" id="KW-0762">Sugar transport</keyword>
<keyword evidence="6 8" id="KW-0067">ATP-binding</keyword>
<evidence type="ECO:0000256" key="5">
    <source>
        <dbReference type="ARBA" id="ARBA00022741"/>
    </source>
</evidence>
<dbReference type="SMART" id="SM00382">
    <property type="entry name" value="AAA"/>
    <property type="match status" value="2"/>
</dbReference>
<evidence type="ECO:0000313" key="8">
    <source>
        <dbReference type="EMBL" id="SDI93111.1"/>
    </source>
</evidence>
<evidence type="ECO:0000256" key="6">
    <source>
        <dbReference type="ARBA" id="ARBA00022840"/>
    </source>
</evidence>
<keyword evidence="2" id="KW-0813">Transport</keyword>
<dbReference type="InterPro" id="IPR027417">
    <property type="entry name" value="P-loop_NTPase"/>
</dbReference>
<dbReference type="PANTHER" id="PTHR43790:SF9">
    <property type="entry name" value="GALACTOFURANOSE TRANSPORTER ATP-BINDING PROTEIN YTFR"/>
    <property type="match status" value="1"/>
</dbReference>
<name>A0A1G8PKN9_9HYPH</name>
<keyword evidence="5" id="KW-0547">Nucleotide-binding</keyword>
<dbReference type="EMBL" id="FNEE01000003">
    <property type="protein sequence ID" value="SDI93111.1"/>
    <property type="molecule type" value="Genomic_DNA"/>
</dbReference>
<feature type="domain" description="ABC transporter" evidence="7">
    <location>
        <begin position="26"/>
        <end position="265"/>
    </location>
</feature>
<organism evidence="8 9">
    <name type="scientific">Mesorhizobium muleiense</name>
    <dbReference type="NCBI Taxonomy" id="1004279"/>
    <lineage>
        <taxon>Bacteria</taxon>
        <taxon>Pseudomonadati</taxon>
        <taxon>Pseudomonadota</taxon>
        <taxon>Alphaproteobacteria</taxon>
        <taxon>Hyphomicrobiales</taxon>
        <taxon>Phyllobacteriaceae</taxon>
        <taxon>Mesorhizobium</taxon>
    </lineage>
</organism>
<dbReference type="SUPFAM" id="SSF52540">
    <property type="entry name" value="P-loop containing nucleoside triphosphate hydrolases"/>
    <property type="match status" value="2"/>
</dbReference>